<dbReference type="CTD" id="51606"/>
<dbReference type="FunFam" id="1.25.10.10:FF:000067">
    <property type="entry name" value="V-type proton ATPase subunit H"/>
    <property type="match status" value="1"/>
</dbReference>
<dbReference type="PIRSF" id="PIRSF032184">
    <property type="entry name" value="ATPase_V1_H"/>
    <property type="match status" value="1"/>
</dbReference>
<keyword evidence="2 5" id="KW-0813">Transport</keyword>
<evidence type="ECO:0000259" key="7">
    <source>
        <dbReference type="Pfam" id="PF11698"/>
    </source>
</evidence>
<dbReference type="GO" id="GO:0046961">
    <property type="term" value="F:proton-transporting ATPase activity, rotational mechanism"/>
    <property type="evidence" value="ECO:0007669"/>
    <property type="project" value="UniProtKB-UniRule"/>
</dbReference>
<evidence type="ECO:0000256" key="4">
    <source>
        <dbReference type="ARBA" id="ARBA00023065"/>
    </source>
</evidence>
<keyword evidence="8" id="KW-1185">Reference proteome</keyword>
<evidence type="ECO:0000313" key="8">
    <source>
        <dbReference type="Proteomes" id="UP000694845"/>
    </source>
</evidence>
<reference evidence="9" key="1">
    <citation type="submission" date="2025-08" db="UniProtKB">
        <authorList>
            <consortium name="RefSeq"/>
        </authorList>
    </citation>
    <scope>IDENTIFICATION</scope>
</reference>
<evidence type="ECO:0000313" key="9">
    <source>
        <dbReference type="RefSeq" id="XP_022083338.1"/>
    </source>
</evidence>
<feature type="domain" description="ATPase V1 complex subunit H C-terminal" evidence="7">
    <location>
        <begin position="340"/>
        <end position="455"/>
    </location>
</feature>
<comment type="similarity">
    <text evidence="1 5">Belongs to the V-ATPase H subunit family.</text>
</comment>
<organism evidence="8 9">
    <name type="scientific">Acanthaster planci</name>
    <name type="common">Crown-of-thorns starfish</name>
    <dbReference type="NCBI Taxonomy" id="133434"/>
    <lineage>
        <taxon>Eukaryota</taxon>
        <taxon>Metazoa</taxon>
        <taxon>Echinodermata</taxon>
        <taxon>Eleutherozoa</taxon>
        <taxon>Asterozoa</taxon>
        <taxon>Asteroidea</taxon>
        <taxon>Valvatacea</taxon>
        <taxon>Valvatida</taxon>
        <taxon>Acanthasteridae</taxon>
        <taxon>Acanthaster</taxon>
    </lineage>
</organism>
<evidence type="ECO:0000256" key="3">
    <source>
        <dbReference type="ARBA" id="ARBA00022781"/>
    </source>
</evidence>
<dbReference type="Gene3D" id="1.25.40.150">
    <property type="entry name" value="V-type ATPase, subunit H, C-terminal domain"/>
    <property type="match status" value="1"/>
</dbReference>
<evidence type="ECO:0000256" key="6">
    <source>
        <dbReference type="SAM" id="MobiDB-lite"/>
    </source>
</evidence>
<dbReference type="Proteomes" id="UP000694845">
    <property type="component" value="Unplaced"/>
</dbReference>
<feature type="compositionally biased region" description="Polar residues" evidence="6">
    <location>
        <begin position="1"/>
        <end position="15"/>
    </location>
</feature>
<sequence length="467" mass="54389">MSITSERMESNSQEVVTGRDTDLPPLNLFEKEANDVRNHRVNWQSYVQGQMISQDDFTFIRDYDNASSERRDQLIQNLGPQCAKVFIRLMGRIAKEQTVRYILTTIDSMLKEKPERVSIFVEHGKKSKTAPWTPFLNMLTREDAFTVNQACRIITKLACYSKDKMNANDLKYFFNWIKQQLTATSNEYVQTVTECLQQMLRLDVYRVAFMENEGVSTILSVLAGKVSFQIQYQLTFCVWMLSYNPQLCAQLNKYSIIPVLADILSESVKEKVTRIILLVFRNMIEKPEEKEVVQENALAMIQCKVLKQLEVLQGQKIEDPDITEDIEYLVDKLQNSMVDLSSFDEYSSEVKSGRLEWSPVHRSEKFWRENAMRLNEKNYELLKILTRLLETSKDPLVLCVSSHDIGEYVRHYPRGKNIVEQLGCKHLVMQYMTHEDPNVRYEALLAVQKLMVHNWYAPIMPVIAPSE</sequence>
<comment type="function">
    <text evidence="5">Subunit of the V1 complex of vacuolar(H+)-ATPase (V-ATPase), a multisubunit enzyme composed of a peripheral complex (V1) that hydrolyzes ATP and a membrane integral complex (V0) that translocates protons. V-ATPase is responsible for acidifying and maintaining the pH of intracellular compartments.</text>
</comment>
<dbReference type="InterPro" id="IPR038497">
    <property type="entry name" value="ATPase_V1-cplx_hsu_C_sf"/>
</dbReference>
<dbReference type="GO" id="GO:0005765">
    <property type="term" value="C:lysosomal membrane"/>
    <property type="evidence" value="ECO:0007669"/>
    <property type="project" value="TreeGrafter"/>
</dbReference>
<dbReference type="Pfam" id="PF03224">
    <property type="entry name" value="V-ATPase_H_N"/>
    <property type="match status" value="1"/>
</dbReference>
<dbReference type="CDD" id="cd00256">
    <property type="entry name" value="VATPase_H"/>
    <property type="match status" value="1"/>
</dbReference>
<evidence type="ECO:0000256" key="5">
    <source>
        <dbReference type="PIRNR" id="PIRNR032184"/>
    </source>
</evidence>
<dbReference type="InterPro" id="IPR011987">
    <property type="entry name" value="ATPase_V1-cplx_hsu_C"/>
</dbReference>
<evidence type="ECO:0000256" key="2">
    <source>
        <dbReference type="ARBA" id="ARBA00022448"/>
    </source>
</evidence>
<gene>
    <name evidence="9" type="primary">LOC110975290</name>
</gene>
<dbReference type="GeneID" id="110975290"/>
<dbReference type="Gene3D" id="1.25.10.10">
    <property type="entry name" value="Leucine-rich Repeat Variant"/>
    <property type="match status" value="1"/>
</dbReference>
<dbReference type="PANTHER" id="PTHR10698">
    <property type="entry name" value="V-TYPE PROTON ATPASE SUBUNIT H"/>
    <property type="match status" value="1"/>
</dbReference>
<dbReference type="InterPro" id="IPR011989">
    <property type="entry name" value="ARM-like"/>
</dbReference>
<dbReference type="PANTHER" id="PTHR10698:SF0">
    <property type="entry name" value="V-TYPE PROTON ATPASE SUBUNIT H"/>
    <property type="match status" value="1"/>
</dbReference>
<dbReference type="SUPFAM" id="SSF48371">
    <property type="entry name" value="ARM repeat"/>
    <property type="match status" value="1"/>
</dbReference>
<protein>
    <recommendedName>
        <fullName evidence="5">V-type proton ATPase subunit H</fullName>
    </recommendedName>
</protein>
<proteinExistence type="inferred from homology"/>
<dbReference type="OrthoDB" id="10263554at2759"/>
<dbReference type="KEGG" id="aplc:110975290"/>
<accession>A0A8B7XR66</accession>
<dbReference type="Pfam" id="PF11698">
    <property type="entry name" value="V-ATPase_H_C"/>
    <property type="match status" value="1"/>
</dbReference>
<feature type="region of interest" description="Disordered" evidence="6">
    <location>
        <begin position="1"/>
        <end position="22"/>
    </location>
</feature>
<dbReference type="AlphaFoldDB" id="A0A8B7XR66"/>
<dbReference type="FunFam" id="1.25.40.150:FF:000001">
    <property type="entry name" value="V-type proton ATPase subunit H"/>
    <property type="match status" value="1"/>
</dbReference>
<evidence type="ECO:0000256" key="1">
    <source>
        <dbReference type="ARBA" id="ARBA00008613"/>
    </source>
</evidence>
<dbReference type="RefSeq" id="XP_022083338.1">
    <property type="nucleotide sequence ID" value="XM_022227646.1"/>
</dbReference>
<name>A0A8B7XR66_ACAPL</name>
<dbReference type="InterPro" id="IPR004908">
    <property type="entry name" value="ATPase_V1-cplx_hsu"/>
</dbReference>
<comment type="subunit">
    <text evidence="5">V-ATPase is a heteromultimeric enzyme made up of two complexes: the ATP-hydrolytic V1 complex and the proton translocation V0 complex.</text>
</comment>
<keyword evidence="3 5" id="KW-0375">Hydrogen ion transport</keyword>
<keyword evidence="4 5" id="KW-0406">Ion transport</keyword>
<dbReference type="GO" id="GO:0000221">
    <property type="term" value="C:vacuolar proton-transporting V-type ATPase, V1 domain"/>
    <property type="evidence" value="ECO:0007669"/>
    <property type="project" value="UniProtKB-UniRule"/>
</dbReference>
<dbReference type="InterPro" id="IPR016024">
    <property type="entry name" value="ARM-type_fold"/>
</dbReference>